<feature type="signal peptide" evidence="1">
    <location>
        <begin position="1"/>
        <end position="17"/>
    </location>
</feature>
<gene>
    <name evidence="2" type="ORF">BTO08_16270</name>
</gene>
<name>A0A2S7VI27_PHOAN</name>
<reference evidence="2 3" key="1">
    <citation type="submission" date="2016-12" db="EMBL/GenBank/DDBJ databases">
        <title>Diversity of luminous bacteria.</title>
        <authorList>
            <person name="Yoshizawa S."/>
            <person name="Kogure K."/>
        </authorList>
    </citation>
    <scope>NUCLEOTIDE SEQUENCE [LARGE SCALE GENOMIC DNA]</scope>
    <source>
        <strain evidence="2 3">LC1-200</strain>
    </source>
</reference>
<keyword evidence="1" id="KW-0732">Signal</keyword>
<evidence type="ECO:0000313" key="3">
    <source>
        <dbReference type="Proteomes" id="UP000238730"/>
    </source>
</evidence>
<comment type="caution">
    <text evidence="2">The sequence shown here is derived from an EMBL/GenBank/DDBJ whole genome shotgun (WGS) entry which is preliminary data.</text>
</comment>
<proteinExistence type="predicted"/>
<evidence type="ECO:0008006" key="4">
    <source>
        <dbReference type="Google" id="ProtNLM"/>
    </source>
</evidence>
<dbReference type="Proteomes" id="UP000238730">
    <property type="component" value="Unassembled WGS sequence"/>
</dbReference>
<evidence type="ECO:0000256" key="1">
    <source>
        <dbReference type="SAM" id="SignalP"/>
    </source>
</evidence>
<dbReference type="AlphaFoldDB" id="A0A2S7VI27"/>
<evidence type="ECO:0000313" key="2">
    <source>
        <dbReference type="EMBL" id="PQJ61824.1"/>
    </source>
</evidence>
<dbReference type="OrthoDB" id="5818824at2"/>
<accession>A0A2S7VI27</accession>
<dbReference type="EMBL" id="MSCJ01000003">
    <property type="protein sequence ID" value="PQJ61824.1"/>
    <property type="molecule type" value="Genomic_DNA"/>
</dbReference>
<organism evidence="2 3">
    <name type="scientific">Photobacterium angustum</name>
    <dbReference type="NCBI Taxonomy" id="661"/>
    <lineage>
        <taxon>Bacteria</taxon>
        <taxon>Pseudomonadati</taxon>
        <taxon>Pseudomonadota</taxon>
        <taxon>Gammaproteobacteria</taxon>
        <taxon>Vibrionales</taxon>
        <taxon>Vibrionaceae</taxon>
        <taxon>Photobacterium</taxon>
    </lineage>
</organism>
<sequence length="124" mass="13717">MKRKLLGLLMFSFPCLALSSGGYEVSVMVKDAEKELVFPSLKMPFFGQTVISHAGDCTYSGKLTQESETTIRLEGKMSCHYKEGDSFMDMPVLSLDSSGQVASIELGDGDAHMWKYNVEVKPIH</sequence>
<protein>
    <recommendedName>
        <fullName evidence="4">DUF3617 domain-containing protein</fullName>
    </recommendedName>
</protein>
<feature type="chain" id="PRO_5015596389" description="DUF3617 domain-containing protein" evidence="1">
    <location>
        <begin position="18"/>
        <end position="124"/>
    </location>
</feature>